<dbReference type="Pfam" id="PF01040">
    <property type="entry name" value="UbiA"/>
    <property type="match status" value="1"/>
</dbReference>
<dbReference type="GO" id="GO:0009234">
    <property type="term" value="P:menaquinone biosynthetic process"/>
    <property type="evidence" value="ECO:0007669"/>
    <property type="project" value="UniProtKB-UniRule"/>
</dbReference>
<evidence type="ECO:0000256" key="5">
    <source>
        <dbReference type="ARBA" id="ARBA00022692"/>
    </source>
</evidence>
<keyword evidence="5 8" id="KW-0812">Transmembrane</keyword>
<evidence type="ECO:0000313" key="11">
    <source>
        <dbReference type="EMBL" id="PVZ95601.1"/>
    </source>
</evidence>
<feature type="transmembrane region" description="Helical" evidence="8">
    <location>
        <begin position="150"/>
        <end position="167"/>
    </location>
</feature>
<evidence type="ECO:0000313" key="12">
    <source>
        <dbReference type="Proteomes" id="UP000244893"/>
    </source>
</evidence>
<dbReference type="InterPro" id="IPR044878">
    <property type="entry name" value="UbiA_sf"/>
</dbReference>
<proteinExistence type="inferred from homology"/>
<dbReference type="InterPro" id="IPR004657">
    <property type="entry name" value="MenA"/>
</dbReference>
<feature type="transmembrane region" description="Helical" evidence="8">
    <location>
        <begin position="303"/>
        <end position="325"/>
    </location>
</feature>
<keyword evidence="6 8" id="KW-1133">Transmembrane helix</keyword>
<organism evidence="11 12">
    <name type="scientific">Amnibacterium flavum</name>
    <dbReference type="NCBI Taxonomy" id="2173173"/>
    <lineage>
        <taxon>Bacteria</taxon>
        <taxon>Bacillati</taxon>
        <taxon>Actinomycetota</taxon>
        <taxon>Actinomycetes</taxon>
        <taxon>Micrococcales</taxon>
        <taxon>Microbacteriaceae</taxon>
        <taxon>Amnibacterium</taxon>
    </lineage>
</organism>
<name>A0A2V1HTE1_9MICO</name>
<feature type="transmembrane region" description="Helical" evidence="8">
    <location>
        <begin position="125"/>
        <end position="144"/>
    </location>
</feature>
<evidence type="ECO:0000256" key="6">
    <source>
        <dbReference type="ARBA" id="ARBA00022989"/>
    </source>
</evidence>
<dbReference type="Gene3D" id="1.10.357.140">
    <property type="entry name" value="UbiA prenyltransferase"/>
    <property type="match status" value="1"/>
</dbReference>
<dbReference type="GO" id="GO:0046428">
    <property type="term" value="F:1,4-dihydroxy-2-naphthoate polyprenyltransferase activity"/>
    <property type="evidence" value="ECO:0007669"/>
    <property type="project" value="UniProtKB-UniRule"/>
</dbReference>
<keyword evidence="3 8" id="KW-1003">Cell membrane</keyword>
<sequence length="326" mass="34563">MPKSKKRPAKKQQHHHHGPVAGTRSKSGGSPVHVRRARARDWIAAARPRTLTLAIAPVALGTGAAYAAGGFVFHEYRIPLALAVAVLLQIGVNYANDYSDGIRGTDLHRVGPARLTASGAAKPRTVLTVALVFFGLAALAGLALVIISQIWWLLAVGAVAIVAAWFYTGGKKPYGYAGLGEIAVFVFFGLVATVGTTYVQIEQVPTESWLSGIAIGSLACAVLVVNNLRDIEQDRLAGKKTLSVRIGARWSKILFCVLLAIPFVILGFFAIFYPLALLVFFGLLLAIPAGLIAVTAKTARELVLVLTLTSLLALLYGLGLAAAFIF</sequence>
<dbReference type="PANTHER" id="PTHR13929:SF0">
    <property type="entry name" value="UBIA PRENYLTRANSFERASE DOMAIN-CONTAINING PROTEIN 1"/>
    <property type="match status" value="1"/>
</dbReference>
<dbReference type="PANTHER" id="PTHR13929">
    <property type="entry name" value="1,4-DIHYDROXY-2-NAPHTHOATE OCTAPRENYLTRANSFERASE"/>
    <property type="match status" value="1"/>
</dbReference>
<keyword evidence="7 8" id="KW-0472">Membrane</keyword>
<feature type="region of interest" description="Disordered" evidence="10">
    <location>
        <begin position="1"/>
        <end position="33"/>
    </location>
</feature>
<evidence type="ECO:0000256" key="2">
    <source>
        <dbReference type="ARBA" id="ARBA00022428"/>
    </source>
</evidence>
<evidence type="ECO:0000256" key="4">
    <source>
        <dbReference type="ARBA" id="ARBA00022679"/>
    </source>
</evidence>
<keyword evidence="2 8" id="KW-0474">Menaquinone biosynthesis</keyword>
<feature type="transmembrane region" description="Helical" evidence="8">
    <location>
        <begin position="78"/>
        <end position="95"/>
    </location>
</feature>
<dbReference type="NCBIfam" id="NF004751">
    <property type="entry name" value="PRK06080.1-3"/>
    <property type="match status" value="1"/>
</dbReference>
<dbReference type="GO" id="GO:0042371">
    <property type="term" value="P:vitamin K biosynthetic process"/>
    <property type="evidence" value="ECO:0007669"/>
    <property type="project" value="TreeGrafter"/>
</dbReference>
<keyword evidence="12" id="KW-1185">Reference proteome</keyword>
<dbReference type="AlphaFoldDB" id="A0A2V1HTE1"/>
<dbReference type="CDD" id="cd13962">
    <property type="entry name" value="PT_UbiA_UBIAD1"/>
    <property type="match status" value="1"/>
</dbReference>
<comment type="function">
    <text evidence="8">Conversion of 1,4-dihydroxy-2-naphthoate (DHNA) to demethylmenaquinone (DMK).</text>
</comment>
<feature type="compositionally biased region" description="Basic residues" evidence="10">
    <location>
        <begin position="1"/>
        <end position="18"/>
    </location>
</feature>
<dbReference type="GO" id="GO:0005886">
    <property type="term" value="C:plasma membrane"/>
    <property type="evidence" value="ECO:0007669"/>
    <property type="project" value="UniProtKB-SubCell"/>
</dbReference>
<evidence type="ECO:0000256" key="9">
    <source>
        <dbReference type="NCBIfam" id="TIGR00751"/>
    </source>
</evidence>
<feature type="transmembrane region" description="Helical" evidence="8">
    <location>
        <begin position="209"/>
        <end position="229"/>
    </location>
</feature>
<evidence type="ECO:0000256" key="1">
    <source>
        <dbReference type="ARBA" id="ARBA00004141"/>
    </source>
</evidence>
<dbReference type="PIRSF" id="PIRSF005355">
    <property type="entry name" value="UBIAD1"/>
    <property type="match status" value="1"/>
</dbReference>
<evidence type="ECO:0000256" key="10">
    <source>
        <dbReference type="SAM" id="MobiDB-lite"/>
    </source>
</evidence>
<evidence type="ECO:0000256" key="8">
    <source>
        <dbReference type="HAMAP-Rule" id="MF_01937"/>
    </source>
</evidence>
<dbReference type="InterPro" id="IPR026046">
    <property type="entry name" value="UBIAD1"/>
</dbReference>
<evidence type="ECO:0000256" key="7">
    <source>
        <dbReference type="ARBA" id="ARBA00023136"/>
    </source>
</evidence>
<dbReference type="InterPro" id="IPR000537">
    <property type="entry name" value="UbiA_prenyltransferase"/>
</dbReference>
<protein>
    <recommendedName>
        <fullName evidence="8 9">1,4-dihydroxy-2-naphthoate octaprenyltransferase</fullName>
        <shortName evidence="8">DHNA-octaprenyltransferase</shortName>
        <ecNumber evidence="8 9">2.5.1.74</ecNumber>
    </recommendedName>
</protein>
<dbReference type="OrthoDB" id="9767568at2"/>
<dbReference type="UniPathway" id="UPA00079">
    <property type="reaction ID" value="UER00168"/>
</dbReference>
<feature type="transmembrane region" description="Helical" evidence="8">
    <location>
        <begin position="174"/>
        <end position="197"/>
    </location>
</feature>
<evidence type="ECO:0000256" key="3">
    <source>
        <dbReference type="ARBA" id="ARBA00022475"/>
    </source>
</evidence>
<comment type="similarity">
    <text evidence="8">Belongs to the MenA family. Type 1 subfamily.</text>
</comment>
<dbReference type="EMBL" id="QEOP01000001">
    <property type="protein sequence ID" value="PVZ95601.1"/>
    <property type="molecule type" value="Genomic_DNA"/>
</dbReference>
<dbReference type="EC" id="2.5.1.74" evidence="8 9"/>
<feature type="transmembrane region" description="Helical" evidence="8">
    <location>
        <begin position="50"/>
        <end position="72"/>
    </location>
</feature>
<feature type="transmembrane region" description="Helical" evidence="8">
    <location>
        <begin position="250"/>
        <end position="271"/>
    </location>
</feature>
<dbReference type="Proteomes" id="UP000244893">
    <property type="component" value="Unassembled WGS sequence"/>
</dbReference>
<comment type="pathway">
    <text evidence="8">Quinol/quinone metabolism; menaquinone biosynthesis; menaquinol from 1,4-dihydroxy-2-naphthoate: step 1/2.</text>
</comment>
<reference evidence="11 12" key="1">
    <citation type="submission" date="2018-05" db="EMBL/GenBank/DDBJ databases">
        <title>Amnibacterium sp. M8JJ-5, whole genome shotgun sequence.</title>
        <authorList>
            <person name="Tuo L."/>
        </authorList>
    </citation>
    <scope>NUCLEOTIDE SEQUENCE [LARGE SCALE GENOMIC DNA]</scope>
    <source>
        <strain evidence="11 12">M8JJ-5</strain>
    </source>
</reference>
<dbReference type="HAMAP" id="MF_01937">
    <property type="entry name" value="MenA_1"/>
    <property type="match status" value="1"/>
</dbReference>
<keyword evidence="4 8" id="KW-0808">Transferase</keyword>
<feature type="transmembrane region" description="Helical" evidence="8">
    <location>
        <begin position="277"/>
        <end position="296"/>
    </location>
</feature>
<dbReference type="RefSeq" id="WP_116755335.1">
    <property type="nucleotide sequence ID" value="NZ_JBHUEX010000001.1"/>
</dbReference>
<dbReference type="NCBIfam" id="TIGR00751">
    <property type="entry name" value="menA"/>
    <property type="match status" value="1"/>
</dbReference>
<accession>A0A2V1HTE1</accession>
<comment type="subcellular location">
    <subcellularLocation>
        <location evidence="8">Cell membrane</location>
        <topology evidence="8">Multi-pass membrane protein</topology>
    </subcellularLocation>
    <subcellularLocation>
        <location evidence="1">Membrane</location>
        <topology evidence="1">Multi-pass membrane protein</topology>
    </subcellularLocation>
</comment>
<comment type="catalytic activity">
    <reaction evidence="8">
        <text>an all-trans-polyprenyl diphosphate + 1,4-dihydroxy-2-naphthoate + H(+) = a 2-demethylmenaquinol + CO2 + diphosphate</text>
        <dbReference type="Rhea" id="RHEA:26478"/>
        <dbReference type="Rhea" id="RHEA-COMP:9563"/>
        <dbReference type="Rhea" id="RHEA-COMP:9564"/>
        <dbReference type="ChEBI" id="CHEBI:11173"/>
        <dbReference type="ChEBI" id="CHEBI:15378"/>
        <dbReference type="ChEBI" id="CHEBI:16526"/>
        <dbReference type="ChEBI" id="CHEBI:33019"/>
        <dbReference type="ChEBI" id="CHEBI:55437"/>
        <dbReference type="ChEBI" id="CHEBI:58914"/>
        <dbReference type="EC" id="2.5.1.74"/>
    </reaction>
</comment>
<gene>
    <name evidence="8" type="primary">menA</name>
    <name evidence="11" type="ORF">DDQ50_03660</name>
</gene>
<comment type="caution">
    <text evidence="11">The sequence shown here is derived from an EMBL/GenBank/DDBJ whole genome shotgun (WGS) entry which is preliminary data.</text>
</comment>